<dbReference type="Gene3D" id="1.20.1250.20">
    <property type="entry name" value="MFS general substrate transporter like domains"/>
    <property type="match status" value="1"/>
</dbReference>
<feature type="transmembrane region" description="Helical" evidence="9">
    <location>
        <begin position="337"/>
        <end position="361"/>
    </location>
</feature>
<name>A0A1G9U439_ALLAB</name>
<evidence type="ECO:0000259" key="10">
    <source>
        <dbReference type="PROSITE" id="PS50850"/>
    </source>
</evidence>
<gene>
    <name evidence="11" type="ORF">SAMN04489726_2150</name>
</gene>
<evidence type="ECO:0000313" key="11">
    <source>
        <dbReference type="EMBL" id="SDM54424.1"/>
    </source>
</evidence>
<keyword evidence="5 9" id="KW-1133">Transmembrane helix</keyword>
<dbReference type="InterPro" id="IPR036259">
    <property type="entry name" value="MFS_trans_sf"/>
</dbReference>
<organism evidence="11 12">
    <name type="scientific">Allokutzneria albata</name>
    <name type="common">Kibdelosporangium albatum</name>
    <dbReference type="NCBI Taxonomy" id="211114"/>
    <lineage>
        <taxon>Bacteria</taxon>
        <taxon>Bacillati</taxon>
        <taxon>Actinomycetota</taxon>
        <taxon>Actinomycetes</taxon>
        <taxon>Pseudonocardiales</taxon>
        <taxon>Pseudonocardiaceae</taxon>
        <taxon>Allokutzneria</taxon>
    </lineage>
</organism>
<dbReference type="STRING" id="211114.SAMN04489726_2150"/>
<dbReference type="SUPFAM" id="SSF103473">
    <property type="entry name" value="MFS general substrate transporter"/>
    <property type="match status" value="1"/>
</dbReference>
<dbReference type="EMBL" id="LT629701">
    <property type="protein sequence ID" value="SDM54424.1"/>
    <property type="molecule type" value="Genomic_DNA"/>
</dbReference>
<dbReference type="eggNOG" id="COG2271">
    <property type="taxonomic scope" value="Bacteria"/>
</dbReference>
<evidence type="ECO:0000313" key="12">
    <source>
        <dbReference type="Proteomes" id="UP000183376"/>
    </source>
</evidence>
<protein>
    <recommendedName>
        <fullName evidence="8">Multidrug efflux pump Tap</fullName>
    </recommendedName>
</protein>
<proteinExistence type="inferred from homology"/>
<evidence type="ECO:0000256" key="4">
    <source>
        <dbReference type="ARBA" id="ARBA00022692"/>
    </source>
</evidence>
<dbReference type="Pfam" id="PF07690">
    <property type="entry name" value="MFS_1"/>
    <property type="match status" value="1"/>
</dbReference>
<feature type="domain" description="Major facilitator superfamily (MFS) profile" evidence="10">
    <location>
        <begin position="170"/>
        <end position="404"/>
    </location>
</feature>
<reference evidence="11 12" key="1">
    <citation type="submission" date="2016-10" db="EMBL/GenBank/DDBJ databases">
        <authorList>
            <person name="de Groot N.N."/>
        </authorList>
    </citation>
    <scope>NUCLEOTIDE SEQUENCE [LARGE SCALE GENOMIC DNA]</scope>
    <source>
        <strain evidence="11 12">DSM 44149</strain>
    </source>
</reference>
<evidence type="ECO:0000256" key="9">
    <source>
        <dbReference type="SAM" id="Phobius"/>
    </source>
</evidence>
<feature type="transmembrane region" description="Helical" evidence="9">
    <location>
        <begin position="144"/>
        <end position="164"/>
    </location>
</feature>
<feature type="transmembrane region" description="Helical" evidence="9">
    <location>
        <begin position="170"/>
        <end position="193"/>
    </location>
</feature>
<keyword evidence="4 9" id="KW-0812">Transmembrane</keyword>
<dbReference type="OrthoDB" id="3177993at2"/>
<evidence type="ECO:0000256" key="8">
    <source>
        <dbReference type="ARBA" id="ARBA00040914"/>
    </source>
</evidence>
<dbReference type="RefSeq" id="WP_081900870.1">
    <property type="nucleotide sequence ID" value="NZ_JOEF01000056.1"/>
</dbReference>
<feature type="transmembrane region" description="Helical" evidence="9">
    <location>
        <begin position="249"/>
        <end position="271"/>
    </location>
</feature>
<evidence type="ECO:0000256" key="6">
    <source>
        <dbReference type="ARBA" id="ARBA00023136"/>
    </source>
</evidence>
<dbReference type="InterPro" id="IPR020846">
    <property type="entry name" value="MFS_dom"/>
</dbReference>
<evidence type="ECO:0000256" key="1">
    <source>
        <dbReference type="ARBA" id="ARBA00004429"/>
    </source>
</evidence>
<feature type="transmembrane region" description="Helical" evidence="9">
    <location>
        <begin position="278"/>
        <end position="295"/>
    </location>
</feature>
<evidence type="ECO:0000256" key="7">
    <source>
        <dbReference type="ARBA" id="ARBA00038075"/>
    </source>
</evidence>
<evidence type="ECO:0000256" key="5">
    <source>
        <dbReference type="ARBA" id="ARBA00022989"/>
    </source>
</evidence>
<dbReference type="GO" id="GO:0005886">
    <property type="term" value="C:plasma membrane"/>
    <property type="evidence" value="ECO:0007669"/>
    <property type="project" value="UniProtKB-SubCell"/>
</dbReference>
<evidence type="ECO:0000256" key="2">
    <source>
        <dbReference type="ARBA" id="ARBA00022448"/>
    </source>
</evidence>
<feature type="transmembrane region" description="Helical" evidence="9">
    <location>
        <begin position="40"/>
        <end position="61"/>
    </location>
</feature>
<accession>A0A1G9U439</accession>
<keyword evidence="6 9" id="KW-0472">Membrane</keyword>
<dbReference type="Proteomes" id="UP000183376">
    <property type="component" value="Chromosome I"/>
</dbReference>
<dbReference type="AlphaFoldDB" id="A0A1G9U439"/>
<keyword evidence="12" id="KW-1185">Reference proteome</keyword>
<dbReference type="GO" id="GO:0022857">
    <property type="term" value="F:transmembrane transporter activity"/>
    <property type="evidence" value="ECO:0007669"/>
    <property type="project" value="InterPro"/>
</dbReference>
<evidence type="ECO:0000256" key="3">
    <source>
        <dbReference type="ARBA" id="ARBA00022475"/>
    </source>
</evidence>
<dbReference type="PROSITE" id="PS50850">
    <property type="entry name" value="MFS"/>
    <property type="match status" value="1"/>
</dbReference>
<dbReference type="PANTHER" id="PTHR23513:SF9">
    <property type="entry name" value="ENTEROBACTIN EXPORTER ENTS"/>
    <property type="match status" value="1"/>
</dbReference>
<feature type="transmembrane region" description="Helical" evidence="9">
    <location>
        <begin position="301"/>
        <end position="325"/>
    </location>
</feature>
<sequence length="404" mass="40350">MTRSRLVLPTYVAAEGLSLFGNSAINVVLPWLVLARTGDASAAAIVAACAGVVQVGATFAIGRLVDLFGARRLAVIADVGSAASVAALALVGIAGGLSLPVMIALAAAGALFDIPGMTARQTLMPRVAERSGVALDTVASVRQGVFGLSLFTGPALAGVLLGVFDPERVLWLTAACSALAALVTLGIRVPPVMGGREAEPGVRGGWRALRWTPVLVKLFSVATVSAGMSAPLLQVLLPAHFAASGRPDLLGFTMSALAVGVIAGSAGYAVLAKVSRRLAWTVAVAATTAGLVLIATLEGFWLVGLGAVVVGVSSGIVSPVFSVVVAERVPAAQLGSVMGMMNAASLVSGPLGLGVAGVVVANGGLPVLAWGVVAVWIVVGLACATGPALRDLEAPQEVSARAHD</sequence>
<keyword evidence="3" id="KW-1003">Cell membrane</keyword>
<comment type="subcellular location">
    <subcellularLocation>
        <location evidence="1">Cell inner membrane</location>
        <topology evidence="1">Multi-pass membrane protein</topology>
    </subcellularLocation>
</comment>
<feature type="transmembrane region" description="Helical" evidence="9">
    <location>
        <begin position="12"/>
        <end position="34"/>
    </location>
</feature>
<dbReference type="PANTHER" id="PTHR23513">
    <property type="entry name" value="INTEGRAL MEMBRANE EFFLUX PROTEIN-RELATED"/>
    <property type="match status" value="1"/>
</dbReference>
<dbReference type="InterPro" id="IPR011701">
    <property type="entry name" value="MFS"/>
</dbReference>
<comment type="similarity">
    <text evidence="7">Belongs to the major facilitator superfamily. Drug:H(+) antiporter-3 (DHA3) (TC 2.A.1.21) family.</text>
</comment>
<feature type="transmembrane region" description="Helical" evidence="9">
    <location>
        <begin position="367"/>
        <end position="389"/>
    </location>
</feature>
<keyword evidence="2" id="KW-0813">Transport</keyword>